<evidence type="ECO:0000313" key="1">
    <source>
        <dbReference type="EMBL" id="CDI43548.1"/>
    </source>
</evidence>
<comment type="caution">
    <text evidence="1">The sequence shown here is derived from an EMBL/GenBank/DDBJ whole genome shotgun (WGS) entry which is preliminary data.</text>
</comment>
<name>U4QFY3_LACHE</name>
<sequence>MKAKINAEERLANPQTFFLL</sequence>
<evidence type="ECO:0000313" key="2">
    <source>
        <dbReference type="Proteomes" id="UP000017243"/>
    </source>
</evidence>
<protein>
    <submittedName>
        <fullName evidence="1">Uncharacterized protein</fullName>
    </submittedName>
</protein>
<proteinExistence type="predicted"/>
<reference evidence="1 2" key="1">
    <citation type="submission" date="2013-09" db="EMBL/GenBank/DDBJ databases">
        <title>Draft Genome Sequence of five Lactobacillus helveticus strains CIRM-BIA 101T, 103, 104, 951 and 953 isolated from milk product.</title>
        <authorList>
            <person name="Valence F."/>
            <person name="Chuat V."/>
            <person name="Ma L."/>
            <person name="Creno S."/>
            <person name="Falentin H."/>
            <person name="Lortal S."/>
            <person name="Bizet C."/>
            <person name="Clermont D."/>
            <person name="Loux V."/>
            <person name="Bouchier C."/>
            <person name="Cousin S."/>
        </authorList>
    </citation>
    <scope>NUCLEOTIDE SEQUENCE [LARGE SCALE GENOMIC DNA]</scope>
    <source>
        <strain evidence="1 2">CIRM-BIA 953</strain>
    </source>
</reference>
<dbReference type="AlphaFoldDB" id="U4QFY3"/>
<dbReference type="Proteomes" id="UP000017243">
    <property type="component" value="Unassembled WGS sequence"/>
</dbReference>
<dbReference type="EMBL" id="CBUH010000173">
    <property type="protein sequence ID" value="CDI43548.1"/>
    <property type="molecule type" value="Genomic_DNA"/>
</dbReference>
<gene>
    <name evidence="1" type="ORF">LHCIRMBIA953_01680</name>
</gene>
<accession>U4QFY3</accession>
<organism evidence="1 2">
    <name type="scientific">Lactobacillus helveticus CIRM-BIA 953</name>
    <dbReference type="NCBI Taxonomy" id="1226335"/>
    <lineage>
        <taxon>Bacteria</taxon>
        <taxon>Bacillati</taxon>
        <taxon>Bacillota</taxon>
        <taxon>Bacilli</taxon>
        <taxon>Lactobacillales</taxon>
        <taxon>Lactobacillaceae</taxon>
        <taxon>Lactobacillus</taxon>
    </lineage>
</organism>